<evidence type="ECO:0000313" key="2">
    <source>
        <dbReference type="EMBL" id="MFC6200334.1"/>
    </source>
</evidence>
<feature type="transmembrane region" description="Helical" evidence="1">
    <location>
        <begin position="59"/>
        <end position="81"/>
    </location>
</feature>
<evidence type="ECO:0000256" key="1">
    <source>
        <dbReference type="SAM" id="Phobius"/>
    </source>
</evidence>
<comment type="caution">
    <text evidence="2">The sequence shown here is derived from an EMBL/GenBank/DDBJ whole genome shotgun (WGS) entry which is preliminary data.</text>
</comment>
<keyword evidence="3" id="KW-1185">Reference proteome</keyword>
<accession>A0ABW1SG71</accession>
<evidence type="ECO:0000313" key="3">
    <source>
        <dbReference type="Proteomes" id="UP001596171"/>
    </source>
</evidence>
<organism evidence="2 3">
    <name type="scientific">Lactiplantibacillus nangangensis</name>
    <dbReference type="NCBI Taxonomy" id="2559917"/>
    <lineage>
        <taxon>Bacteria</taxon>
        <taxon>Bacillati</taxon>
        <taxon>Bacillota</taxon>
        <taxon>Bacilli</taxon>
        <taxon>Lactobacillales</taxon>
        <taxon>Lactobacillaceae</taxon>
        <taxon>Lactiplantibacillus</taxon>
    </lineage>
</organism>
<dbReference type="RefSeq" id="WP_137616108.1">
    <property type="nucleotide sequence ID" value="NZ_BJDI01000007.1"/>
</dbReference>
<keyword evidence="1" id="KW-1133">Transmembrane helix</keyword>
<dbReference type="Proteomes" id="UP001596171">
    <property type="component" value="Unassembled WGS sequence"/>
</dbReference>
<reference evidence="3" key="1">
    <citation type="journal article" date="2019" name="Int. J. Syst. Evol. Microbiol.">
        <title>The Global Catalogue of Microorganisms (GCM) 10K type strain sequencing project: providing services to taxonomists for standard genome sequencing and annotation.</title>
        <authorList>
            <consortium name="The Broad Institute Genomics Platform"/>
            <consortium name="The Broad Institute Genome Sequencing Center for Infectious Disease"/>
            <person name="Wu L."/>
            <person name="Ma J."/>
        </authorList>
    </citation>
    <scope>NUCLEOTIDE SEQUENCE [LARGE SCALE GENOMIC DNA]</scope>
    <source>
        <strain evidence="3">CCM 8930</strain>
    </source>
</reference>
<dbReference type="EMBL" id="JBHSSE010000002">
    <property type="protein sequence ID" value="MFC6200334.1"/>
    <property type="molecule type" value="Genomic_DNA"/>
</dbReference>
<keyword evidence="1" id="KW-0472">Membrane</keyword>
<feature type="transmembrane region" description="Helical" evidence="1">
    <location>
        <begin position="87"/>
        <end position="105"/>
    </location>
</feature>
<evidence type="ECO:0008006" key="4">
    <source>
        <dbReference type="Google" id="ProtNLM"/>
    </source>
</evidence>
<name>A0ABW1SG71_9LACO</name>
<proteinExistence type="predicted"/>
<sequence>MTFADWFNFRGRVKQDQVLVKTVDGQEDTKVIPGSFNLLAFLFTWFFALFTYRYRTPFFIVKALVPFLALMTVNMLAGVLFNTLVQAVINLLGAFWYGAMFNTWFRNQLLVNGYQVQKTAA</sequence>
<feature type="transmembrane region" description="Helical" evidence="1">
    <location>
        <begin position="31"/>
        <end position="52"/>
    </location>
</feature>
<keyword evidence="1" id="KW-0812">Transmembrane</keyword>
<gene>
    <name evidence="2" type="ORF">ACFP1L_00320</name>
</gene>
<protein>
    <recommendedName>
        <fullName evidence="4">Integral membrane protein</fullName>
    </recommendedName>
</protein>